<evidence type="ECO:0000256" key="1">
    <source>
        <dbReference type="SAM" id="SignalP"/>
    </source>
</evidence>
<keyword evidence="1" id="KW-0732">Signal</keyword>
<feature type="signal peptide" evidence="1">
    <location>
        <begin position="1"/>
        <end position="19"/>
    </location>
</feature>
<evidence type="ECO:0000313" key="3">
    <source>
        <dbReference type="EMBL" id="MDG3585408.1"/>
    </source>
</evidence>
<accession>A0ABT6FQ68</accession>
<keyword evidence="3" id="KW-0503">Monooxygenase</keyword>
<dbReference type="GO" id="GO:0004497">
    <property type="term" value="F:monooxygenase activity"/>
    <property type="evidence" value="ECO:0007669"/>
    <property type="project" value="UniProtKB-KW"/>
</dbReference>
<proteinExistence type="predicted"/>
<sequence>MIKKLLILSGFLISLPLFSQESEPMIRIAEIEINPAYIQSYHKILMEEANASLKLESGVLSIFPMYYASDSTKIRILEIYADKNAYLSHLKTPHFLKYKNETQNMVMSLNLVDVKAIDPKMMRLIFTKTAHKQ</sequence>
<name>A0ABT6FQ68_9FLAO</name>
<keyword evidence="3" id="KW-0560">Oxidoreductase</keyword>
<reference evidence="3" key="1">
    <citation type="submission" date="2022-11" db="EMBL/GenBank/DDBJ databases">
        <title>High-quality draft genome sequence of Galbibacter sp. strain CMA-7.</title>
        <authorList>
            <person name="Wei L."/>
            <person name="Dong C."/>
            <person name="Shao Z."/>
        </authorList>
    </citation>
    <scope>NUCLEOTIDE SEQUENCE</scope>
    <source>
        <strain evidence="3">CMA-7</strain>
    </source>
</reference>
<dbReference type="Gene3D" id="3.30.70.100">
    <property type="match status" value="1"/>
</dbReference>
<dbReference type="SUPFAM" id="SSF54909">
    <property type="entry name" value="Dimeric alpha+beta barrel"/>
    <property type="match status" value="1"/>
</dbReference>
<keyword evidence="4" id="KW-1185">Reference proteome</keyword>
<organism evidence="3 4">
    <name type="scientific">Galbibacter pacificus</name>
    <dbReference type="NCBI Taxonomy" id="2996052"/>
    <lineage>
        <taxon>Bacteria</taxon>
        <taxon>Pseudomonadati</taxon>
        <taxon>Bacteroidota</taxon>
        <taxon>Flavobacteriia</taxon>
        <taxon>Flavobacteriales</taxon>
        <taxon>Flavobacteriaceae</taxon>
        <taxon>Galbibacter</taxon>
    </lineage>
</organism>
<feature type="chain" id="PRO_5045293009" evidence="1">
    <location>
        <begin position="20"/>
        <end position="133"/>
    </location>
</feature>
<evidence type="ECO:0000313" key="4">
    <source>
        <dbReference type="Proteomes" id="UP001153642"/>
    </source>
</evidence>
<dbReference type="EMBL" id="JAPMUA010000002">
    <property type="protein sequence ID" value="MDG3585408.1"/>
    <property type="molecule type" value="Genomic_DNA"/>
</dbReference>
<dbReference type="PROSITE" id="PS51725">
    <property type="entry name" value="ABM"/>
    <property type="match status" value="1"/>
</dbReference>
<feature type="domain" description="ABM" evidence="2">
    <location>
        <begin position="25"/>
        <end position="115"/>
    </location>
</feature>
<comment type="caution">
    <text evidence="3">The sequence shown here is derived from an EMBL/GenBank/DDBJ whole genome shotgun (WGS) entry which is preliminary data.</text>
</comment>
<dbReference type="InterPro" id="IPR007138">
    <property type="entry name" value="ABM_dom"/>
</dbReference>
<dbReference type="RefSeq" id="WP_277899324.1">
    <property type="nucleotide sequence ID" value="NZ_JAPMUA010000002.1"/>
</dbReference>
<dbReference type="InterPro" id="IPR011008">
    <property type="entry name" value="Dimeric_a/b-barrel"/>
</dbReference>
<dbReference type="Pfam" id="PF03992">
    <property type="entry name" value="ABM"/>
    <property type="match status" value="1"/>
</dbReference>
<dbReference type="Proteomes" id="UP001153642">
    <property type="component" value="Unassembled WGS sequence"/>
</dbReference>
<gene>
    <name evidence="3" type="ORF">OSR52_05955</name>
</gene>
<evidence type="ECO:0000259" key="2">
    <source>
        <dbReference type="PROSITE" id="PS51725"/>
    </source>
</evidence>
<protein>
    <submittedName>
        <fullName evidence="3">Antibiotic biosynthesis monooxygenase</fullName>
    </submittedName>
</protein>